<accession>A0ABS5APC5</accession>
<comment type="similarity">
    <text evidence="1">Belongs to the EamA transporter family.</text>
</comment>
<keyword evidence="2" id="KW-1133">Transmembrane helix</keyword>
<organism evidence="4 5">
    <name type="scientific">Crossiella equi</name>
    <dbReference type="NCBI Taxonomy" id="130796"/>
    <lineage>
        <taxon>Bacteria</taxon>
        <taxon>Bacillati</taxon>
        <taxon>Actinomycetota</taxon>
        <taxon>Actinomycetes</taxon>
        <taxon>Pseudonocardiales</taxon>
        <taxon>Pseudonocardiaceae</taxon>
        <taxon>Crossiella</taxon>
    </lineage>
</organism>
<keyword evidence="5" id="KW-1185">Reference proteome</keyword>
<sequence>MIALGLLVVAALCHAGWNLLIKSAPGQGPEFVWLYSVIALPGALGLLGWSLAEGTALPSLWPGLVSMLLHTGYALVLQSAYRVGEFSVVYPVSRGTPPALVTLATIPWTGWPRPLAWCGLALVLGGVLAVEWVDRRPGAARGVWLGLGVAACGCAYTLWDAYAITALGVHVLPYLAVGNLGQVLLLTVFVRARGTALRPVLAHWRRALPVALLIPAGYGLVLVALALEPVAAVATGRTLNVVLGVLLGALVLRERITPSRLAGLAAVVAGVLLVSA</sequence>
<evidence type="ECO:0000256" key="1">
    <source>
        <dbReference type="ARBA" id="ARBA00007362"/>
    </source>
</evidence>
<feature type="domain" description="EamA" evidence="3">
    <location>
        <begin position="142"/>
        <end position="275"/>
    </location>
</feature>
<dbReference type="InterPro" id="IPR000620">
    <property type="entry name" value="EamA_dom"/>
</dbReference>
<feature type="transmembrane region" description="Helical" evidence="2">
    <location>
        <begin position="31"/>
        <end position="52"/>
    </location>
</feature>
<name>A0ABS5APC5_9PSEU</name>
<dbReference type="EMBL" id="JAGIOO010000001">
    <property type="protein sequence ID" value="MBP2478414.1"/>
    <property type="molecule type" value="Genomic_DNA"/>
</dbReference>
<evidence type="ECO:0000313" key="4">
    <source>
        <dbReference type="EMBL" id="MBP2478414.1"/>
    </source>
</evidence>
<dbReference type="RefSeq" id="WP_086789766.1">
    <property type="nucleotide sequence ID" value="NZ_JAGIOO010000001.1"/>
</dbReference>
<evidence type="ECO:0000259" key="3">
    <source>
        <dbReference type="Pfam" id="PF00892"/>
    </source>
</evidence>
<dbReference type="Proteomes" id="UP001519363">
    <property type="component" value="Unassembled WGS sequence"/>
</dbReference>
<feature type="transmembrane region" description="Helical" evidence="2">
    <location>
        <begin position="59"/>
        <end position="81"/>
    </location>
</feature>
<feature type="transmembrane region" description="Helical" evidence="2">
    <location>
        <begin position="171"/>
        <end position="190"/>
    </location>
</feature>
<proteinExistence type="inferred from homology"/>
<feature type="transmembrane region" description="Helical" evidence="2">
    <location>
        <begin position="210"/>
        <end position="227"/>
    </location>
</feature>
<evidence type="ECO:0000256" key="2">
    <source>
        <dbReference type="SAM" id="Phobius"/>
    </source>
</evidence>
<protein>
    <submittedName>
        <fullName evidence="4">Drug/metabolite transporter (DMT)-like permease</fullName>
    </submittedName>
</protein>
<gene>
    <name evidence="4" type="ORF">JOF53_007286</name>
</gene>
<feature type="transmembrane region" description="Helical" evidence="2">
    <location>
        <begin position="142"/>
        <end position="159"/>
    </location>
</feature>
<dbReference type="InterPro" id="IPR037185">
    <property type="entry name" value="EmrE-like"/>
</dbReference>
<dbReference type="SUPFAM" id="SSF103481">
    <property type="entry name" value="Multidrug resistance efflux transporter EmrE"/>
    <property type="match status" value="1"/>
</dbReference>
<feature type="transmembrane region" description="Helical" evidence="2">
    <location>
        <begin position="114"/>
        <end position="133"/>
    </location>
</feature>
<keyword evidence="2" id="KW-0812">Transmembrane</keyword>
<dbReference type="Pfam" id="PF00892">
    <property type="entry name" value="EamA"/>
    <property type="match status" value="1"/>
</dbReference>
<keyword evidence="2" id="KW-0472">Membrane</keyword>
<dbReference type="Gene3D" id="1.10.3730.20">
    <property type="match status" value="2"/>
</dbReference>
<feature type="transmembrane region" description="Helical" evidence="2">
    <location>
        <begin position="233"/>
        <end position="252"/>
    </location>
</feature>
<comment type="caution">
    <text evidence="4">The sequence shown here is derived from an EMBL/GenBank/DDBJ whole genome shotgun (WGS) entry which is preliminary data.</text>
</comment>
<reference evidence="4 5" key="1">
    <citation type="submission" date="2021-03" db="EMBL/GenBank/DDBJ databases">
        <title>Sequencing the genomes of 1000 actinobacteria strains.</title>
        <authorList>
            <person name="Klenk H.-P."/>
        </authorList>
    </citation>
    <scope>NUCLEOTIDE SEQUENCE [LARGE SCALE GENOMIC DNA]</scope>
    <source>
        <strain evidence="4 5">DSM 44580</strain>
    </source>
</reference>
<evidence type="ECO:0000313" key="5">
    <source>
        <dbReference type="Proteomes" id="UP001519363"/>
    </source>
</evidence>